<dbReference type="PANTHER" id="PTHR45228">
    <property type="entry name" value="CYCLIC DI-GMP PHOSPHODIESTERASE TM_0186-RELATED"/>
    <property type="match status" value="1"/>
</dbReference>
<evidence type="ECO:0000259" key="2">
    <source>
        <dbReference type="PROSITE" id="PS50110"/>
    </source>
</evidence>
<organism evidence="3 4">
    <name type="scientific">Thermodesulforhabdus norvegica</name>
    <dbReference type="NCBI Taxonomy" id="39841"/>
    <lineage>
        <taxon>Bacteria</taxon>
        <taxon>Pseudomonadati</taxon>
        <taxon>Thermodesulfobacteriota</taxon>
        <taxon>Syntrophobacteria</taxon>
        <taxon>Syntrophobacterales</taxon>
        <taxon>Thermodesulforhabdaceae</taxon>
        <taxon>Thermodesulforhabdus</taxon>
    </lineage>
</organism>
<dbReference type="PROSITE" id="PS50110">
    <property type="entry name" value="RESPONSE_REGULATORY"/>
    <property type="match status" value="1"/>
</dbReference>
<dbReference type="GO" id="GO:0000160">
    <property type="term" value="P:phosphorelay signal transduction system"/>
    <property type="evidence" value="ECO:0007669"/>
    <property type="project" value="InterPro"/>
</dbReference>
<dbReference type="InterPro" id="IPR052020">
    <property type="entry name" value="Cyclic_di-GMP/3'3'-cGAMP_PDE"/>
</dbReference>
<dbReference type="PANTHER" id="PTHR45228:SF8">
    <property type="entry name" value="TWO-COMPONENT RESPONSE REGULATOR-RELATED"/>
    <property type="match status" value="1"/>
</dbReference>
<dbReference type="InterPro" id="IPR001789">
    <property type="entry name" value="Sig_transdc_resp-reg_receiver"/>
</dbReference>
<proteinExistence type="predicted"/>
<keyword evidence="1" id="KW-0597">Phosphoprotein</keyword>
<evidence type="ECO:0000256" key="1">
    <source>
        <dbReference type="PROSITE-ProRule" id="PRU00169"/>
    </source>
</evidence>
<feature type="modified residue" description="4-aspartylphosphate" evidence="1">
    <location>
        <position position="55"/>
    </location>
</feature>
<gene>
    <name evidence="3" type="ORF">SAMN05660836_01205</name>
</gene>
<reference evidence="4" key="1">
    <citation type="submission" date="2016-10" db="EMBL/GenBank/DDBJ databases">
        <authorList>
            <person name="Varghese N."/>
            <person name="Submissions S."/>
        </authorList>
    </citation>
    <scope>NUCLEOTIDE SEQUENCE [LARGE SCALE GENOMIC DNA]</scope>
    <source>
        <strain evidence="4">DSM 9990</strain>
    </source>
</reference>
<dbReference type="STRING" id="39841.SAMN05660836_01205"/>
<dbReference type="SMART" id="SM00448">
    <property type="entry name" value="REC"/>
    <property type="match status" value="1"/>
</dbReference>
<dbReference type="Pfam" id="PF13487">
    <property type="entry name" value="HD_5"/>
    <property type="match status" value="1"/>
</dbReference>
<dbReference type="CDD" id="cd17569">
    <property type="entry name" value="REC_HupR-like"/>
    <property type="match status" value="1"/>
</dbReference>
<dbReference type="SUPFAM" id="SSF109604">
    <property type="entry name" value="HD-domain/PDEase-like"/>
    <property type="match status" value="1"/>
</dbReference>
<sequence length="389" mass="43385">MGQSEKILFVDDEPNLLMAVKRSLHNRFSVDTAESGKEGLEKIKKQGPYAVVVADLRMPIMDGIQFLTRVREISPETVRMMLTGYADVTTAIEAINSGNVFRFLTKPCAVDVLVKNLEAGLQQYRLIRAEKELLEKTLKGCIALLSEVLSLTNPEAFGRASRIARYAVWIAREVGYGELWKVETAAMLSQLGCLLVPEETILKVYRGEELVGEEKQLMEMHPSVAAHLIRHIPRLEDIARIVAYQEKHYDGSGIPIDTVKGEEIPIESRILKLAIDLEKLVSAGHPITESYQIMRSCSGVYDPALMPGLARIVNIQANYKKKSLYLKELRGGMIVAGSVYSSDGRLLIREGHEITPVILQRLRNFAATVGVNEPIEVYVPQQSSDRSPN</sequence>
<dbReference type="OrthoDB" id="9802066at2"/>
<evidence type="ECO:0000313" key="4">
    <source>
        <dbReference type="Proteomes" id="UP000199611"/>
    </source>
</evidence>
<evidence type="ECO:0000313" key="3">
    <source>
        <dbReference type="EMBL" id="SFM68838.1"/>
    </source>
</evidence>
<dbReference type="Pfam" id="PF00072">
    <property type="entry name" value="Response_reg"/>
    <property type="match status" value="1"/>
</dbReference>
<dbReference type="InterPro" id="IPR011006">
    <property type="entry name" value="CheY-like_superfamily"/>
</dbReference>
<dbReference type="Gene3D" id="1.10.3210.10">
    <property type="entry name" value="Hypothetical protein af1432"/>
    <property type="match status" value="1"/>
</dbReference>
<dbReference type="SUPFAM" id="SSF52172">
    <property type="entry name" value="CheY-like"/>
    <property type="match status" value="1"/>
</dbReference>
<name>A0A1I4SWC4_9BACT</name>
<keyword evidence="4" id="KW-1185">Reference proteome</keyword>
<feature type="domain" description="Response regulatory" evidence="2">
    <location>
        <begin position="6"/>
        <end position="121"/>
    </location>
</feature>
<protein>
    <submittedName>
        <fullName evidence="3">Response regulator c-di-GMP phosphodiesterase, RpfG family, contains REC and HD-GYP domains</fullName>
    </submittedName>
</protein>
<dbReference type="RefSeq" id="WP_093394219.1">
    <property type="nucleotide sequence ID" value="NZ_FOUU01000002.1"/>
</dbReference>
<dbReference type="AlphaFoldDB" id="A0A1I4SWC4"/>
<dbReference type="EMBL" id="FOUU01000002">
    <property type="protein sequence ID" value="SFM68838.1"/>
    <property type="molecule type" value="Genomic_DNA"/>
</dbReference>
<dbReference type="Gene3D" id="3.40.50.2300">
    <property type="match status" value="1"/>
</dbReference>
<accession>A0A1I4SWC4</accession>
<dbReference type="Proteomes" id="UP000199611">
    <property type="component" value="Unassembled WGS sequence"/>
</dbReference>